<dbReference type="Proteomes" id="UP000189670">
    <property type="component" value="Unassembled WGS sequence"/>
</dbReference>
<evidence type="ECO:0000313" key="2">
    <source>
        <dbReference type="Proteomes" id="UP000189670"/>
    </source>
</evidence>
<reference evidence="2" key="1">
    <citation type="submission" date="2012-11" db="EMBL/GenBank/DDBJ databases">
        <authorList>
            <person name="Lucero-Rivera Y.E."/>
            <person name="Tovar-Ramirez D."/>
        </authorList>
    </citation>
    <scope>NUCLEOTIDE SEQUENCE [LARGE SCALE GENOMIC DNA]</scope>
    <source>
        <strain evidence="2">Araruama</strain>
    </source>
</reference>
<sequence length="90" mass="10741">MEQIFFGKFFKIESRDSLYYSCSNPSYENIRFPLEQNNIDYLTNRFDSSFIYASKVPGSNISQKIIFIMPRHSNSSYGKKLKKYLYLIIR</sequence>
<protein>
    <submittedName>
        <fullName evidence="1">Uncharacterized protein</fullName>
    </submittedName>
</protein>
<organism evidence="1 2">
    <name type="scientific">Candidatus Magnetoglobus multicellularis str. Araruama</name>
    <dbReference type="NCBI Taxonomy" id="890399"/>
    <lineage>
        <taxon>Bacteria</taxon>
        <taxon>Pseudomonadati</taxon>
        <taxon>Thermodesulfobacteriota</taxon>
        <taxon>Desulfobacteria</taxon>
        <taxon>Desulfobacterales</taxon>
        <taxon>Desulfobacteraceae</taxon>
        <taxon>Candidatus Magnetoglobus</taxon>
    </lineage>
</organism>
<evidence type="ECO:0000313" key="1">
    <source>
        <dbReference type="EMBL" id="ETR66960.1"/>
    </source>
</evidence>
<accession>A0A1V1NWK1</accession>
<comment type="caution">
    <text evidence="1">The sequence shown here is derived from an EMBL/GenBank/DDBJ whole genome shotgun (WGS) entry which is preliminary data.</text>
</comment>
<proteinExistence type="predicted"/>
<name>A0A1V1NWK1_9BACT</name>
<dbReference type="EMBL" id="ATBP01001639">
    <property type="protein sequence ID" value="ETR66960.1"/>
    <property type="molecule type" value="Genomic_DNA"/>
</dbReference>
<gene>
    <name evidence="1" type="ORF">OMM_12131</name>
</gene>
<dbReference type="AlphaFoldDB" id="A0A1V1NWK1"/>